<keyword evidence="2" id="KW-1185">Reference proteome</keyword>
<evidence type="ECO:0000313" key="2">
    <source>
        <dbReference type="Proteomes" id="UP000008237"/>
    </source>
</evidence>
<accession>E2BRT7</accession>
<protein>
    <submittedName>
        <fullName evidence="1">Uncharacterized protein</fullName>
    </submittedName>
</protein>
<dbReference type="Proteomes" id="UP000008237">
    <property type="component" value="Unassembled WGS sequence"/>
</dbReference>
<name>E2BRT7_HARSA</name>
<dbReference type="InParanoid" id="E2BRT7"/>
<gene>
    <name evidence="1" type="ORF">EAI_06289</name>
</gene>
<dbReference type="EMBL" id="GL450034">
    <property type="protein sequence ID" value="EFN81594.1"/>
    <property type="molecule type" value="Genomic_DNA"/>
</dbReference>
<proteinExistence type="predicted"/>
<sequence length="82" mass="10658">MEYEEVQRKDRELQREERWRKIRESKYNKWYKYVKGVGIPEYLPEEYRKKGLVEGRWRRVWKFRIGNEIKEREYWEKEKKEV</sequence>
<evidence type="ECO:0000313" key="1">
    <source>
        <dbReference type="EMBL" id="EFN81594.1"/>
    </source>
</evidence>
<dbReference type="OMA" id="VWKFRIG"/>
<organism evidence="2">
    <name type="scientific">Harpegnathos saltator</name>
    <name type="common">Jerdon's jumping ant</name>
    <dbReference type="NCBI Taxonomy" id="610380"/>
    <lineage>
        <taxon>Eukaryota</taxon>
        <taxon>Metazoa</taxon>
        <taxon>Ecdysozoa</taxon>
        <taxon>Arthropoda</taxon>
        <taxon>Hexapoda</taxon>
        <taxon>Insecta</taxon>
        <taxon>Pterygota</taxon>
        <taxon>Neoptera</taxon>
        <taxon>Endopterygota</taxon>
        <taxon>Hymenoptera</taxon>
        <taxon>Apocrita</taxon>
        <taxon>Aculeata</taxon>
        <taxon>Formicoidea</taxon>
        <taxon>Formicidae</taxon>
        <taxon>Ponerinae</taxon>
        <taxon>Ponerini</taxon>
        <taxon>Harpegnathos</taxon>
    </lineage>
</organism>
<dbReference type="AlphaFoldDB" id="E2BRT7"/>
<reference evidence="1 2" key="1">
    <citation type="journal article" date="2010" name="Science">
        <title>Genomic comparison of the ants Camponotus floridanus and Harpegnathos saltator.</title>
        <authorList>
            <person name="Bonasio R."/>
            <person name="Zhang G."/>
            <person name="Ye C."/>
            <person name="Mutti N.S."/>
            <person name="Fang X."/>
            <person name="Qin N."/>
            <person name="Donahue G."/>
            <person name="Yang P."/>
            <person name="Li Q."/>
            <person name="Li C."/>
            <person name="Zhang P."/>
            <person name="Huang Z."/>
            <person name="Berger S.L."/>
            <person name="Reinberg D."/>
            <person name="Wang J."/>
            <person name="Liebig J."/>
        </authorList>
    </citation>
    <scope>NUCLEOTIDE SEQUENCE [LARGE SCALE GENOMIC DNA]</scope>
    <source>
        <strain evidence="1 2">R22 G/1</strain>
    </source>
</reference>